<dbReference type="AlphaFoldDB" id="A0A7V8VC45"/>
<keyword evidence="4 8" id="KW-0812">Transmembrane</keyword>
<feature type="region of interest" description="Disordered" evidence="7">
    <location>
        <begin position="205"/>
        <end position="233"/>
    </location>
</feature>
<sequence>MTGKPLWAVHLADGAIAEAWLVAGWLGCALLLLRPLRQLHDEDIPRLGLLTAAFFVSSSIHIKLAILPTSVHLLLNGLVGVLLGPRAPIAIAVGLLLQYLLLAHGGLTTLGLNTCIIAIPALGMALLERRLRAYLPPFWRGVLVGGGAVAGTVLLNFVVLLLGGKEEWGVLARLVLLAHLPVLVLEAGMLGVILAYLERVKPEMLQPPPPPSSATTSSWTNLHPSPGTASRQV</sequence>
<proteinExistence type="predicted"/>
<keyword evidence="5 8" id="KW-1133">Transmembrane helix</keyword>
<dbReference type="EMBL" id="JACEFB010000002">
    <property type="protein sequence ID" value="MBA2225304.1"/>
    <property type="molecule type" value="Genomic_DNA"/>
</dbReference>
<feature type="transmembrane region" description="Helical" evidence="8">
    <location>
        <begin position="139"/>
        <end position="162"/>
    </location>
</feature>
<dbReference type="PANTHER" id="PTHR34229">
    <property type="entry name" value="METAL TRANSPORT PROTEIN HI_1621-RELATED"/>
    <property type="match status" value="1"/>
</dbReference>
<evidence type="ECO:0000256" key="5">
    <source>
        <dbReference type="ARBA" id="ARBA00022989"/>
    </source>
</evidence>
<evidence type="ECO:0000256" key="7">
    <source>
        <dbReference type="SAM" id="MobiDB-lite"/>
    </source>
</evidence>
<evidence type="ECO:0000313" key="10">
    <source>
        <dbReference type="Proteomes" id="UP000542342"/>
    </source>
</evidence>
<feature type="transmembrane region" description="Helical" evidence="8">
    <location>
        <begin position="73"/>
        <end position="101"/>
    </location>
</feature>
<evidence type="ECO:0000256" key="3">
    <source>
        <dbReference type="ARBA" id="ARBA00022475"/>
    </source>
</evidence>
<feature type="transmembrane region" description="Helical" evidence="8">
    <location>
        <begin position="7"/>
        <end position="32"/>
    </location>
</feature>
<gene>
    <name evidence="9" type="ORF">H0921_03905</name>
</gene>
<comment type="subcellular location">
    <subcellularLocation>
        <location evidence="1">Cell membrane</location>
        <topology evidence="1">Multi-pass membrane protein</topology>
    </subcellularLocation>
</comment>
<evidence type="ECO:0000256" key="4">
    <source>
        <dbReference type="ARBA" id="ARBA00022692"/>
    </source>
</evidence>
<keyword evidence="10" id="KW-1185">Reference proteome</keyword>
<keyword evidence="3" id="KW-1003">Cell membrane</keyword>
<comment type="caution">
    <text evidence="9">The sequence shown here is derived from an EMBL/GenBank/DDBJ whole genome shotgun (WGS) entry which is preliminary data.</text>
</comment>
<evidence type="ECO:0000313" key="9">
    <source>
        <dbReference type="EMBL" id="MBA2225304.1"/>
    </source>
</evidence>
<dbReference type="Proteomes" id="UP000542342">
    <property type="component" value="Unassembled WGS sequence"/>
</dbReference>
<feature type="transmembrane region" description="Helical" evidence="8">
    <location>
        <begin position="44"/>
        <end position="66"/>
    </location>
</feature>
<keyword evidence="2" id="KW-0813">Transport</keyword>
<accession>A0A7V8VC45</accession>
<dbReference type="InterPro" id="IPR002751">
    <property type="entry name" value="CbiM/NikMN"/>
</dbReference>
<dbReference type="GO" id="GO:0000041">
    <property type="term" value="P:transition metal ion transport"/>
    <property type="evidence" value="ECO:0007669"/>
    <property type="project" value="InterPro"/>
</dbReference>
<dbReference type="PANTHER" id="PTHR34229:SF1">
    <property type="entry name" value="METAL TRANSPORT PROTEIN HI_1621-RELATED"/>
    <property type="match status" value="1"/>
</dbReference>
<organism evidence="9 10">
    <name type="scientific">Thermogemmata fonticola</name>
    <dbReference type="NCBI Taxonomy" id="2755323"/>
    <lineage>
        <taxon>Bacteria</taxon>
        <taxon>Pseudomonadati</taxon>
        <taxon>Planctomycetota</taxon>
        <taxon>Planctomycetia</taxon>
        <taxon>Gemmatales</taxon>
        <taxon>Gemmataceae</taxon>
        <taxon>Thermogemmata</taxon>
    </lineage>
</organism>
<keyword evidence="6 8" id="KW-0472">Membrane</keyword>
<reference evidence="9 10" key="1">
    <citation type="submission" date="2020-07" db="EMBL/GenBank/DDBJ databases">
        <title>Thermogemmata thermophila gen. nov., sp. nov., a novel moderate thermophilic planctomycete from a Kamchatka hot spring.</title>
        <authorList>
            <person name="Elcheninov A.G."/>
            <person name="Podosokorskaya O.A."/>
            <person name="Kovaleva O.L."/>
            <person name="Novikov A."/>
            <person name="Bonch-Osmolovskaya E.A."/>
            <person name="Toshchakov S.V."/>
            <person name="Kublanov I.V."/>
        </authorList>
    </citation>
    <scope>NUCLEOTIDE SEQUENCE [LARGE SCALE GENOMIC DNA]</scope>
    <source>
        <strain evidence="9 10">2918</strain>
    </source>
</reference>
<dbReference type="GO" id="GO:0005886">
    <property type="term" value="C:plasma membrane"/>
    <property type="evidence" value="ECO:0007669"/>
    <property type="project" value="UniProtKB-SubCell"/>
</dbReference>
<feature type="compositionally biased region" description="Polar residues" evidence="7">
    <location>
        <begin position="219"/>
        <end position="233"/>
    </location>
</feature>
<name>A0A7V8VC45_9BACT</name>
<evidence type="ECO:0000256" key="6">
    <source>
        <dbReference type="ARBA" id="ARBA00023136"/>
    </source>
</evidence>
<feature type="transmembrane region" description="Helical" evidence="8">
    <location>
        <begin position="107"/>
        <end position="127"/>
    </location>
</feature>
<dbReference type="Gene3D" id="1.10.1760.20">
    <property type="match status" value="1"/>
</dbReference>
<evidence type="ECO:0000256" key="8">
    <source>
        <dbReference type="SAM" id="Phobius"/>
    </source>
</evidence>
<evidence type="ECO:0000256" key="1">
    <source>
        <dbReference type="ARBA" id="ARBA00004651"/>
    </source>
</evidence>
<dbReference type="RefSeq" id="WP_194536737.1">
    <property type="nucleotide sequence ID" value="NZ_JACEFB010000002.1"/>
</dbReference>
<feature type="transmembrane region" description="Helical" evidence="8">
    <location>
        <begin position="174"/>
        <end position="197"/>
    </location>
</feature>
<protein>
    <submittedName>
        <fullName evidence="9">Energy-coupling factor ABC transporter permease</fullName>
    </submittedName>
</protein>
<evidence type="ECO:0000256" key="2">
    <source>
        <dbReference type="ARBA" id="ARBA00022448"/>
    </source>
</evidence>
<dbReference type="Pfam" id="PF01891">
    <property type="entry name" value="CbiM"/>
    <property type="match status" value="1"/>
</dbReference>